<dbReference type="Pfam" id="PF03235">
    <property type="entry name" value="GmrSD_N"/>
    <property type="match status" value="1"/>
</dbReference>
<protein>
    <recommendedName>
        <fullName evidence="5">DUF262 domain-containing protein</fullName>
    </recommendedName>
</protein>
<sequence length="598" mass="69552">MATVFMPEHSPLDRIFAAKTTYRIPAYQRPYSWQAVGKSDQDSQVIQMWQDLWSFFGDNRNNTKEYFLGSMVIVDDPNKLRNFEVIDGQQRLTTLLLLFAAMRCFLVEVMDSSPAQSAEDGKRKLSERMSHRLEDFLYNETGPSMFAALKLKIERTVGTDYNKILERAVACQKDEVVAKLEKKHREIAQRYLKNRDYFMVQLRASFLAEGEVSLASLDIQKLDDFFVFLSTRVAIVQIKSSDFSTAYRIFEILNNRGLPLSNLDLLRNFVLERLAEAGIPNLDERWEHLESEYTFSEDFVGRWAESLNAAQPQASAFSEVQRIFERRYQDSLEEKKIEIFYRDLERNLFWYNLITEEEERIEDVGIRNAITFIKLLGNDRYSIDLLLALFRSRNYEGGADEEIAQFLRVYRTHALHVFLLGRFSSSTIYEAIKALNKGELAKARQSFALTDAEKQVLASFFEGRIPRNEPAKLLLAACVWEDARDERQRDVVEQHLSYDKATLEHVIPQNPAPNTNWLSDFDAAFRADFTHRLGNMTLLTHAKNSANKNFDFARKKQVYEQTRLPMTFELSQQPLLTQAYLEARHQRIVAKLRSIFLG</sequence>
<dbReference type="InterPro" id="IPR011089">
    <property type="entry name" value="GmrSD_C"/>
</dbReference>
<dbReference type="PANTHER" id="PTHR35149">
    <property type="entry name" value="SLL5132 PROTEIN"/>
    <property type="match status" value="1"/>
</dbReference>
<keyword evidence="4" id="KW-1185">Reference proteome</keyword>
<dbReference type="STRING" id="1192034.CAP_0964"/>
<dbReference type="EMBL" id="ASRX01000117">
    <property type="protein sequence ID" value="EYF00312.1"/>
    <property type="molecule type" value="Genomic_DNA"/>
</dbReference>
<accession>A0A017SU55</accession>
<gene>
    <name evidence="3" type="ORF">CAP_0964</name>
</gene>
<feature type="domain" description="GmrSD restriction endonucleases N-terminal" evidence="1">
    <location>
        <begin position="15"/>
        <end position="270"/>
    </location>
</feature>
<evidence type="ECO:0000259" key="2">
    <source>
        <dbReference type="Pfam" id="PF07510"/>
    </source>
</evidence>
<comment type="caution">
    <text evidence="3">The sequence shown here is derived from an EMBL/GenBank/DDBJ whole genome shotgun (WGS) entry which is preliminary data.</text>
</comment>
<evidence type="ECO:0008006" key="5">
    <source>
        <dbReference type="Google" id="ProtNLM"/>
    </source>
</evidence>
<evidence type="ECO:0000313" key="4">
    <source>
        <dbReference type="Proteomes" id="UP000019678"/>
    </source>
</evidence>
<proteinExistence type="predicted"/>
<organism evidence="3 4">
    <name type="scientific">Chondromyces apiculatus DSM 436</name>
    <dbReference type="NCBI Taxonomy" id="1192034"/>
    <lineage>
        <taxon>Bacteria</taxon>
        <taxon>Pseudomonadati</taxon>
        <taxon>Myxococcota</taxon>
        <taxon>Polyangia</taxon>
        <taxon>Polyangiales</taxon>
        <taxon>Polyangiaceae</taxon>
        <taxon>Chondromyces</taxon>
    </lineage>
</organism>
<dbReference type="AlphaFoldDB" id="A0A017SU55"/>
<dbReference type="RefSeq" id="WP_081865816.1">
    <property type="nucleotide sequence ID" value="NZ_ASRX01000117.1"/>
</dbReference>
<dbReference type="Proteomes" id="UP000019678">
    <property type="component" value="Unassembled WGS sequence"/>
</dbReference>
<reference evidence="3 4" key="1">
    <citation type="submission" date="2013-05" db="EMBL/GenBank/DDBJ databases">
        <title>Genome assembly of Chondromyces apiculatus DSM 436.</title>
        <authorList>
            <person name="Sharma G."/>
            <person name="Khatri I."/>
            <person name="Kaur C."/>
            <person name="Mayilraj S."/>
            <person name="Subramanian S."/>
        </authorList>
    </citation>
    <scope>NUCLEOTIDE SEQUENCE [LARGE SCALE GENOMIC DNA]</scope>
    <source>
        <strain evidence="3 4">DSM 436</strain>
    </source>
</reference>
<dbReference type="OrthoDB" id="9798761at2"/>
<dbReference type="InterPro" id="IPR004919">
    <property type="entry name" value="GmrSD_N"/>
</dbReference>
<name>A0A017SU55_9BACT</name>
<dbReference type="Pfam" id="PF07510">
    <property type="entry name" value="GmrSD_C"/>
    <property type="match status" value="1"/>
</dbReference>
<feature type="domain" description="GmrSD restriction endonucleases C-terminal" evidence="2">
    <location>
        <begin position="476"/>
        <end position="589"/>
    </location>
</feature>
<dbReference type="PANTHER" id="PTHR35149:SF1">
    <property type="entry name" value="DUF5655 DOMAIN-CONTAINING PROTEIN"/>
    <property type="match status" value="1"/>
</dbReference>
<dbReference type="eggNOG" id="COG1479">
    <property type="taxonomic scope" value="Bacteria"/>
</dbReference>
<evidence type="ECO:0000259" key="1">
    <source>
        <dbReference type="Pfam" id="PF03235"/>
    </source>
</evidence>
<evidence type="ECO:0000313" key="3">
    <source>
        <dbReference type="EMBL" id="EYF00312.1"/>
    </source>
</evidence>